<evidence type="ECO:0000256" key="11">
    <source>
        <dbReference type="ARBA" id="ARBA00023316"/>
    </source>
</evidence>
<comment type="pathway">
    <text evidence="2">Cell wall biogenesis; peptidoglycan biosynthesis.</text>
</comment>
<evidence type="ECO:0000256" key="12">
    <source>
        <dbReference type="ARBA" id="ARBA00034000"/>
    </source>
</evidence>
<dbReference type="InterPro" id="IPR001967">
    <property type="entry name" value="Peptidase_S11_N"/>
</dbReference>
<dbReference type="InterPro" id="IPR012907">
    <property type="entry name" value="Peptidase_S11_C"/>
</dbReference>
<keyword evidence="11" id="KW-0961">Cell wall biogenesis/degradation</keyword>
<keyword evidence="7" id="KW-0732">Signal</keyword>
<dbReference type="Pfam" id="PF07943">
    <property type="entry name" value="PBP5_C"/>
    <property type="match status" value="1"/>
</dbReference>
<dbReference type="PANTHER" id="PTHR21581">
    <property type="entry name" value="D-ALANYL-D-ALANINE CARBOXYPEPTIDASE"/>
    <property type="match status" value="1"/>
</dbReference>
<dbReference type="Gene3D" id="2.60.410.10">
    <property type="entry name" value="D-Ala-D-Ala carboxypeptidase, C-terminal domain"/>
    <property type="match status" value="1"/>
</dbReference>
<dbReference type="PRINTS" id="PR00725">
    <property type="entry name" value="DADACBPTASE1"/>
</dbReference>
<gene>
    <name evidence="14" type="primary">dacC_5</name>
    <name evidence="14" type="ORF">GALL_170320</name>
</gene>
<dbReference type="GO" id="GO:0071555">
    <property type="term" value="P:cell wall organization"/>
    <property type="evidence" value="ECO:0007669"/>
    <property type="project" value="UniProtKB-KW"/>
</dbReference>
<dbReference type="AlphaFoldDB" id="A0A1J5SGQ2"/>
<evidence type="ECO:0000256" key="1">
    <source>
        <dbReference type="ARBA" id="ARBA00003217"/>
    </source>
</evidence>
<reference evidence="14" key="1">
    <citation type="submission" date="2016-10" db="EMBL/GenBank/DDBJ databases">
        <title>Sequence of Gallionella enrichment culture.</title>
        <authorList>
            <person name="Poehlein A."/>
            <person name="Muehling M."/>
            <person name="Daniel R."/>
        </authorList>
    </citation>
    <scope>NUCLEOTIDE SEQUENCE</scope>
</reference>
<keyword evidence="9" id="KW-0133">Cell shape</keyword>
<keyword evidence="6" id="KW-0645">Protease</keyword>
<name>A0A1J5SGQ2_9ZZZZ</name>
<evidence type="ECO:0000256" key="2">
    <source>
        <dbReference type="ARBA" id="ARBA00004752"/>
    </source>
</evidence>
<organism evidence="14">
    <name type="scientific">mine drainage metagenome</name>
    <dbReference type="NCBI Taxonomy" id="410659"/>
    <lineage>
        <taxon>unclassified sequences</taxon>
        <taxon>metagenomes</taxon>
        <taxon>ecological metagenomes</taxon>
    </lineage>
</organism>
<dbReference type="InterPro" id="IPR018044">
    <property type="entry name" value="Peptidase_S11"/>
</dbReference>
<evidence type="ECO:0000256" key="5">
    <source>
        <dbReference type="ARBA" id="ARBA00022645"/>
    </source>
</evidence>
<evidence type="ECO:0000313" key="14">
    <source>
        <dbReference type="EMBL" id="OIR00892.1"/>
    </source>
</evidence>
<dbReference type="EMBL" id="MLJW01000090">
    <property type="protein sequence ID" value="OIR00892.1"/>
    <property type="molecule type" value="Genomic_DNA"/>
</dbReference>
<feature type="domain" description="Peptidase S11 D-Ala-D-Ala carboxypeptidase A C-terminal" evidence="13">
    <location>
        <begin position="278"/>
        <end position="368"/>
    </location>
</feature>
<keyword evidence="5 14" id="KW-0121">Carboxypeptidase</keyword>
<accession>A0A1J5SGQ2</accession>
<evidence type="ECO:0000256" key="8">
    <source>
        <dbReference type="ARBA" id="ARBA00022801"/>
    </source>
</evidence>
<dbReference type="Gene3D" id="3.40.710.10">
    <property type="entry name" value="DD-peptidase/beta-lactamase superfamily"/>
    <property type="match status" value="1"/>
</dbReference>
<dbReference type="Pfam" id="PF00768">
    <property type="entry name" value="Peptidase_S11"/>
    <property type="match status" value="1"/>
</dbReference>
<evidence type="ECO:0000256" key="7">
    <source>
        <dbReference type="ARBA" id="ARBA00022729"/>
    </source>
</evidence>
<dbReference type="SUPFAM" id="SSF56601">
    <property type="entry name" value="beta-lactamase/transpeptidase-like"/>
    <property type="match status" value="1"/>
</dbReference>
<dbReference type="GO" id="GO:0006508">
    <property type="term" value="P:proteolysis"/>
    <property type="evidence" value="ECO:0007669"/>
    <property type="project" value="UniProtKB-KW"/>
</dbReference>
<evidence type="ECO:0000256" key="4">
    <source>
        <dbReference type="ARBA" id="ARBA00012448"/>
    </source>
</evidence>
<comment type="catalytic activity">
    <reaction evidence="12">
        <text>Preferential cleavage: (Ac)2-L-Lys-D-Ala-|-D-Ala. Also transpeptidation of peptidyl-alanyl moieties that are N-acyl substituents of D-alanine.</text>
        <dbReference type="EC" id="3.4.16.4"/>
    </reaction>
</comment>
<dbReference type="PANTHER" id="PTHR21581:SF6">
    <property type="entry name" value="TRAFFICKING PROTEIN PARTICLE COMPLEX SUBUNIT 12"/>
    <property type="match status" value="1"/>
</dbReference>
<dbReference type="SMART" id="SM00936">
    <property type="entry name" value="PBP5_C"/>
    <property type="match status" value="1"/>
</dbReference>
<evidence type="ECO:0000256" key="3">
    <source>
        <dbReference type="ARBA" id="ARBA00007164"/>
    </source>
</evidence>
<sequence>MSLFSPSRVLGALLLAASAVANVHAQAYPAIPDAPDVDARNYVLIDQNSHQILAARKADDRVPPASLTKLMTTYLTFQALARGSLKLDQQIPVSVEAWKAGGSTMFLQPRLPATVDQVISGMVVVSGNDAADALAQAVAGNTDSFVQMMNATAHQLGLSESHFDNVNGLPTTTNLVSARDIGMLAEDIMQRYPQYLHYFGEHSFTYNHITQRNWNPLLFADPTVTGMKTGHTDEAGYCLVATAVRSGRPLIAVVLGSTTRKASAEAAEALLDYGYRYFETHLAYHADQVVDRVRNNWASPAMIPVGPAADAWVAVPLGRYAALKPGLEVPAEMSLPLKRGQVLGQLRLSDGNRAVTEIPLVALTAVDKAGWLRHWWNEIPWWH</sequence>
<dbReference type="GO" id="GO:0009252">
    <property type="term" value="P:peptidoglycan biosynthetic process"/>
    <property type="evidence" value="ECO:0007669"/>
    <property type="project" value="UniProtKB-UniPathway"/>
</dbReference>
<protein>
    <recommendedName>
        <fullName evidence="4">serine-type D-Ala-D-Ala carboxypeptidase</fullName>
        <ecNumber evidence="4">3.4.16.4</ecNumber>
    </recommendedName>
</protein>
<dbReference type="GO" id="GO:0009002">
    <property type="term" value="F:serine-type D-Ala-D-Ala carboxypeptidase activity"/>
    <property type="evidence" value="ECO:0007669"/>
    <property type="project" value="UniProtKB-EC"/>
</dbReference>
<evidence type="ECO:0000256" key="10">
    <source>
        <dbReference type="ARBA" id="ARBA00022984"/>
    </source>
</evidence>
<dbReference type="SUPFAM" id="SSF69189">
    <property type="entry name" value="Penicillin-binding protein associated domain"/>
    <property type="match status" value="1"/>
</dbReference>
<proteinExistence type="inferred from homology"/>
<evidence type="ECO:0000259" key="13">
    <source>
        <dbReference type="SMART" id="SM00936"/>
    </source>
</evidence>
<keyword evidence="10" id="KW-0573">Peptidoglycan synthesis</keyword>
<comment type="similarity">
    <text evidence="3">Belongs to the peptidase S11 family.</text>
</comment>
<comment type="function">
    <text evidence="1">Removes C-terminal D-alanyl residues from sugar-peptide cell wall precursors.</text>
</comment>
<dbReference type="InterPro" id="IPR015956">
    <property type="entry name" value="Peniciliin-bd_prot_C_sf"/>
</dbReference>
<dbReference type="EC" id="3.4.16.4" evidence="4"/>
<dbReference type="InterPro" id="IPR012338">
    <property type="entry name" value="Beta-lactam/transpept-like"/>
</dbReference>
<comment type="caution">
    <text evidence="14">The sequence shown here is derived from an EMBL/GenBank/DDBJ whole genome shotgun (WGS) entry which is preliminary data.</text>
</comment>
<evidence type="ECO:0000256" key="9">
    <source>
        <dbReference type="ARBA" id="ARBA00022960"/>
    </source>
</evidence>
<evidence type="ECO:0000256" key="6">
    <source>
        <dbReference type="ARBA" id="ARBA00022670"/>
    </source>
</evidence>
<dbReference type="UniPathway" id="UPA00219"/>
<dbReference type="InterPro" id="IPR037167">
    <property type="entry name" value="Peptidase_S11_C_sf"/>
</dbReference>
<dbReference type="GO" id="GO:0008360">
    <property type="term" value="P:regulation of cell shape"/>
    <property type="evidence" value="ECO:0007669"/>
    <property type="project" value="UniProtKB-KW"/>
</dbReference>
<keyword evidence="8 14" id="KW-0378">Hydrolase</keyword>